<reference evidence="4 5" key="1">
    <citation type="submission" date="2015-06" db="EMBL/GenBank/DDBJ databases">
        <title>Survival trade-offs in plant roots during colonization by closely related pathogenic and mutualistic fungi.</title>
        <authorList>
            <person name="Hacquard S."/>
            <person name="Kracher B."/>
            <person name="Hiruma K."/>
            <person name="Weinman A."/>
            <person name="Muench P."/>
            <person name="Garrido Oter R."/>
            <person name="Ver Loren van Themaat E."/>
            <person name="Dallerey J.-F."/>
            <person name="Damm U."/>
            <person name="Henrissat B."/>
            <person name="Lespinet O."/>
            <person name="Thon M."/>
            <person name="Kemen E."/>
            <person name="McHardy A.C."/>
            <person name="Schulze-Lefert P."/>
            <person name="O'Connell R.J."/>
        </authorList>
    </citation>
    <scope>NUCLEOTIDE SEQUENCE [LARGE SCALE GENOMIC DNA]</scope>
    <source>
        <strain evidence="4 5">MAFF 238704</strain>
    </source>
</reference>
<evidence type="ECO:0000256" key="2">
    <source>
        <dbReference type="SAM" id="Phobius"/>
    </source>
</evidence>
<feature type="non-terminal residue" evidence="4">
    <location>
        <position position="1"/>
    </location>
</feature>
<name>A0A161W7Q5_COLIC</name>
<feature type="compositionally biased region" description="Basic and acidic residues" evidence="1">
    <location>
        <begin position="214"/>
        <end position="231"/>
    </location>
</feature>
<protein>
    <submittedName>
        <fullName evidence="4">Uncharacterized protein</fullName>
    </submittedName>
</protein>
<dbReference type="Proteomes" id="UP000076584">
    <property type="component" value="Unassembled WGS sequence"/>
</dbReference>
<feature type="region of interest" description="Disordered" evidence="1">
    <location>
        <begin position="206"/>
        <end position="243"/>
    </location>
</feature>
<proteinExistence type="predicted"/>
<dbReference type="AlphaFoldDB" id="A0A161W7Q5"/>
<feature type="signal peptide" evidence="3">
    <location>
        <begin position="1"/>
        <end position="18"/>
    </location>
</feature>
<accession>A0A161W7Q5</accession>
<gene>
    <name evidence="4" type="ORF">CI238_01060</name>
</gene>
<keyword evidence="2" id="KW-0472">Membrane</keyword>
<feature type="transmembrane region" description="Helical" evidence="2">
    <location>
        <begin position="178"/>
        <end position="197"/>
    </location>
</feature>
<keyword evidence="2" id="KW-0812">Transmembrane</keyword>
<keyword evidence="3" id="KW-0732">Signal</keyword>
<feature type="region of interest" description="Disordered" evidence="1">
    <location>
        <begin position="152"/>
        <end position="171"/>
    </location>
</feature>
<feature type="compositionally biased region" description="Low complexity" evidence="1">
    <location>
        <begin position="152"/>
        <end position="165"/>
    </location>
</feature>
<organism evidence="4 5">
    <name type="scientific">Colletotrichum incanum</name>
    <name type="common">Soybean anthracnose fungus</name>
    <dbReference type="NCBI Taxonomy" id="1573173"/>
    <lineage>
        <taxon>Eukaryota</taxon>
        <taxon>Fungi</taxon>
        <taxon>Dikarya</taxon>
        <taxon>Ascomycota</taxon>
        <taxon>Pezizomycotina</taxon>
        <taxon>Sordariomycetes</taxon>
        <taxon>Hypocreomycetidae</taxon>
        <taxon>Glomerellales</taxon>
        <taxon>Glomerellaceae</taxon>
        <taxon>Colletotrichum</taxon>
        <taxon>Colletotrichum spaethianum species complex</taxon>
    </lineage>
</organism>
<comment type="caution">
    <text evidence="4">The sequence shown here is derived from an EMBL/GenBank/DDBJ whole genome shotgun (WGS) entry which is preliminary data.</text>
</comment>
<evidence type="ECO:0000256" key="1">
    <source>
        <dbReference type="SAM" id="MobiDB-lite"/>
    </source>
</evidence>
<evidence type="ECO:0000313" key="4">
    <source>
        <dbReference type="EMBL" id="KZL67423.1"/>
    </source>
</evidence>
<dbReference type="EMBL" id="LFIW01002536">
    <property type="protein sequence ID" value="KZL67423.1"/>
    <property type="molecule type" value="Genomic_DNA"/>
</dbReference>
<feature type="chain" id="PRO_5007828916" evidence="3">
    <location>
        <begin position="19"/>
        <end position="261"/>
    </location>
</feature>
<keyword evidence="5" id="KW-1185">Reference proteome</keyword>
<keyword evidence="2" id="KW-1133">Transmembrane helix</keyword>
<sequence>LACFLIRIVAVASRCAHSAANQRCSRANPAPKKARLDTMLMRRAALIGVTVLLELAESQRLCYHPDGEQSSDVPCKVSAPVSMCCTSADACLPDGLCRLDDTALDIGVSYAHGSTCTDPSWTSDVCVRQYPPPQSSRDSSMSSPIARRALETTAGVASPATATGSSGSGGGLSTGAKAGIGIGVAFGIIALAAAGYFQRRARLRRRAPSPGSAGDEKRVGAQEAGGQHDYEMGDTGKGNREQTAPVICEGGTCSKLRMVGA</sequence>
<evidence type="ECO:0000313" key="5">
    <source>
        <dbReference type="Proteomes" id="UP000076584"/>
    </source>
</evidence>
<evidence type="ECO:0000256" key="3">
    <source>
        <dbReference type="SAM" id="SignalP"/>
    </source>
</evidence>